<dbReference type="PANTHER" id="PTHR43252">
    <property type="entry name" value="TRANSCRIPTIONAL REGULATOR YQJI"/>
    <property type="match status" value="1"/>
</dbReference>
<dbReference type="InterPro" id="IPR005149">
    <property type="entry name" value="Tscrpt_reg_PadR_N"/>
</dbReference>
<evidence type="ECO:0000259" key="2">
    <source>
        <dbReference type="Pfam" id="PF03551"/>
    </source>
</evidence>
<feature type="compositionally biased region" description="Basic residues" evidence="1">
    <location>
        <begin position="22"/>
        <end position="41"/>
    </location>
</feature>
<evidence type="ECO:0000313" key="4">
    <source>
        <dbReference type="Proteomes" id="UP001596175"/>
    </source>
</evidence>
<dbReference type="SUPFAM" id="SSF46785">
    <property type="entry name" value="Winged helix' DNA-binding domain"/>
    <property type="match status" value="1"/>
</dbReference>
<evidence type="ECO:0000313" key="3">
    <source>
        <dbReference type="EMBL" id="MFC5141264.1"/>
    </source>
</evidence>
<dbReference type="InterPro" id="IPR036390">
    <property type="entry name" value="WH_DNA-bd_sf"/>
</dbReference>
<evidence type="ECO:0000256" key="1">
    <source>
        <dbReference type="SAM" id="MobiDB-lite"/>
    </source>
</evidence>
<feature type="domain" description="Transcription regulator PadR N-terminal" evidence="2">
    <location>
        <begin position="114"/>
        <end position="182"/>
    </location>
</feature>
<reference evidence="4" key="1">
    <citation type="journal article" date="2019" name="Int. J. Syst. Evol. Microbiol.">
        <title>The Global Catalogue of Microorganisms (GCM) 10K type strain sequencing project: providing services to taxonomists for standard genome sequencing and annotation.</title>
        <authorList>
            <consortium name="The Broad Institute Genomics Platform"/>
            <consortium name="The Broad Institute Genome Sequencing Center for Infectious Disease"/>
            <person name="Wu L."/>
            <person name="Ma J."/>
        </authorList>
    </citation>
    <scope>NUCLEOTIDE SEQUENCE [LARGE SCALE GENOMIC DNA]</scope>
    <source>
        <strain evidence="4">XZYJ18</strain>
    </source>
</reference>
<dbReference type="RefSeq" id="WP_378023420.1">
    <property type="nucleotide sequence ID" value="NZ_JBHSKG010000015.1"/>
</dbReference>
<sequence length="260" mass="27119">MTSHDFPGERRDVGDGPEGRRHGGRGHGGHQGHHGPRRHPGFGRAAMFGEHPGGPRGGFRRGGRRGGPFGRPGGFGPGGPGGFGGFGPGGFGPGGGPRGGHRGRRARGDVRTAVLALLAEEPMHGYQIIQEIGERSGGSWRPSPGSVYPTVSQLADEGLVRTEKAEGRSVIHLTDAGRTYVDEHREELDAVWNTAAAEDGFSALREAGAGLAGAVAQVAQVGRDEQVAEAVRLLDDTRRRLYLLLAGEETAGPETPDDAG</sequence>
<dbReference type="InterPro" id="IPR036388">
    <property type="entry name" value="WH-like_DNA-bd_sf"/>
</dbReference>
<feature type="region of interest" description="Disordered" evidence="1">
    <location>
        <begin position="1"/>
        <end position="105"/>
    </location>
</feature>
<feature type="compositionally biased region" description="Gly residues" evidence="1">
    <location>
        <begin position="65"/>
        <end position="98"/>
    </location>
</feature>
<dbReference type="Proteomes" id="UP001596175">
    <property type="component" value="Unassembled WGS sequence"/>
</dbReference>
<dbReference type="PANTHER" id="PTHR43252:SF2">
    <property type="entry name" value="TRANSCRIPTION REGULATOR, PADR-LIKE FAMILY"/>
    <property type="match status" value="1"/>
</dbReference>
<name>A0ABV9ZLI3_9PSEU</name>
<dbReference type="EMBL" id="JBHSKG010000015">
    <property type="protein sequence ID" value="MFC5141264.1"/>
    <property type="molecule type" value="Genomic_DNA"/>
</dbReference>
<keyword evidence="4" id="KW-1185">Reference proteome</keyword>
<dbReference type="Pfam" id="PF03551">
    <property type="entry name" value="PadR"/>
    <property type="match status" value="1"/>
</dbReference>
<proteinExistence type="predicted"/>
<gene>
    <name evidence="3" type="ORF">ACFPK1_23710</name>
</gene>
<organism evidence="3 4">
    <name type="scientific">Actinomycetospora rhizophila</name>
    <dbReference type="NCBI Taxonomy" id="1416876"/>
    <lineage>
        <taxon>Bacteria</taxon>
        <taxon>Bacillati</taxon>
        <taxon>Actinomycetota</taxon>
        <taxon>Actinomycetes</taxon>
        <taxon>Pseudonocardiales</taxon>
        <taxon>Pseudonocardiaceae</taxon>
        <taxon>Actinomycetospora</taxon>
    </lineage>
</organism>
<dbReference type="Gene3D" id="1.10.10.10">
    <property type="entry name" value="Winged helix-like DNA-binding domain superfamily/Winged helix DNA-binding domain"/>
    <property type="match status" value="1"/>
</dbReference>
<accession>A0ABV9ZLI3</accession>
<comment type="caution">
    <text evidence="3">The sequence shown here is derived from an EMBL/GenBank/DDBJ whole genome shotgun (WGS) entry which is preliminary data.</text>
</comment>
<feature type="compositionally biased region" description="Basic and acidic residues" evidence="1">
    <location>
        <begin position="1"/>
        <end position="21"/>
    </location>
</feature>
<protein>
    <submittedName>
        <fullName evidence="3">PadR family transcriptional regulator</fullName>
    </submittedName>
</protein>